<dbReference type="InterPro" id="IPR032675">
    <property type="entry name" value="LRR_dom_sf"/>
</dbReference>
<dbReference type="Gene3D" id="3.80.10.10">
    <property type="entry name" value="Ribonuclease Inhibitor"/>
    <property type="match status" value="1"/>
</dbReference>
<dbReference type="AlphaFoldDB" id="A0A1D2MGA5"/>
<evidence type="ECO:0000313" key="3">
    <source>
        <dbReference type="Proteomes" id="UP000094527"/>
    </source>
</evidence>
<evidence type="ECO:0000259" key="1">
    <source>
        <dbReference type="Pfam" id="PF00646"/>
    </source>
</evidence>
<dbReference type="Proteomes" id="UP000094527">
    <property type="component" value="Unassembled WGS sequence"/>
</dbReference>
<dbReference type="Pfam" id="PF00646">
    <property type="entry name" value="F-box"/>
    <property type="match status" value="1"/>
</dbReference>
<dbReference type="EMBL" id="LJIJ01001353">
    <property type="protein sequence ID" value="ODM92020.1"/>
    <property type="molecule type" value="Genomic_DNA"/>
</dbReference>
<evidence type="ECO:0000313" key="2">
    <source>
        <dbReference type="EMBL" id="ODM92020.1"/>
    </source>
</evidence>
<sequence length="465" mass="54477">MNRTETKGKTVGFQVQSISEVAMDHIEIMPEEVWKDIFDLLNNSDKISCLKAHAKWRKWLKSKRTLLLFPEVLQLIRDRLEREELLGLRCVCKKWKDDVDNAPAPFYQFRTMGFKTLASVERFLDDMKYHTGNPFPERCVTLNQIEYPNGHEDFWDQLQLLRIDFWAKVEEFLDKFGQQIWSLCLTAGDIDYVAPSVEECVRNCFFRVPQLKRLTLSSHYIGDGLERDIVGNSSRIIDFYMSNPLPRLIHLEEIDINSLVPNAVVKAILEGCCVPKTMKRVTLENGFYDAFYAFSNLEVLEAHVSFEDLERFRNVHPPLRKIKLNVHSRAKVDAIDFENLFSILHQFDGTLTEVDIKGTPILRMEAVNNFRIQLPRLESLYLRDYDGPFDPILGLKKLRHFVVENEELISRPMQGSVVEFEGFEERIKESNIWTLLPSLTWLQFQITNCNGHFRHHFEMLRKSNP</sequence>
<comment type="caution">
    <text evidence="2">The sequence shown here is derived from an EMBL/GenBank/DDBJ whole genome shotgun (WGS) entry which is preliminary data.</text>
</comment>
<reference evidence="2 3" key="1">
    <citation type="journal article" date="2016" name="Genome Biol. Evol.">
        <title>Gene Family Evolution Reflects Adaptation to Soil Environmental Stressors in the Genome of the Collembolan Orchesella cincta.</title>
        <authorList>
            <person name="Faddeeva-Vakhrusheva A."/>
            <person name="Derks M.F."/>
            <person name="Anvar S.Y."/>
            <person name="Agamennone V."/>
            <person name="Suring W."/>
            <person name="Smit S."/>
            <person name="van Straalen N.M."/>
            <person name="Roelofs D."/>
        </authorList>
    </citation>
    <scope>NUCLEOTIDE SEQUENCE [LARGE SCALE GENOMIC DNA]</scope>
    <source>
        <tissue evidence="2">Mixed pool</tissue>
    </source>
</reference>
<feature type="domain" description="F-box" evidence="1">
    <location>
        <begin position="68"/>
        <end position="97"/>
    </location>
</feature>
<protein>
    <recommendedName>
        <fullName evidence="1">F-box domain-containing protein</fullName>
    </recommendedName>
</protein>
<accession>A0A1D2MGA5</accession>
<name>A0A1D2MGA5_ORCCI</name>
<organism evidence="2 3">
    <name type="scientific">Orchesella cincta</name>
    <name type="common">Springtail</name>
    <name type="synonym">Podura cincta</name>
    <dbReference type="NCBI Taxonomy" id="48709"/>
    <lineage>
        <taxon>Eukaryota</taxon>
        <taxon>Metazoa</taxon>
        <taxon>Ecdysozoa</taxon>
        <taxon>Arthropoda</taxon>
        <taxon>Hexapoda</taxon>
        <taxon>Collembola</taxon>
        <taxon>Entomobryomorpha</taxon>
        <taxon>Entomobryoidea</taxon>
        <taxon>Orchesellidae</taxon>
        <taxon>Orchesellinae</taxon>
        <taxon>Orchesella</taxon>
    </lineage>
</organism>
<keyword evidence="3" id="KW-1185">Reference proteome</keyword>
<proteinExistence type="predicted"/>
<dbReference type="SUPFAM" id="SSF52047">
    <property type="entry name" value="RNI-like"/>
    <property type="match status" value="1"/>
</dbReference>
<dbReference type="InterPro" id="IPR001810">
    <property type="entry name" value="F-box_dom"/>
</dbReference>
<gene>
    <name evidence="2" type="ORF">Ocin01_14659</name>
</gene>